<evidence type="ECO:0000313" key="1">
    <source>
        <dbReference type="EMBL" id="SEA67569.1"/>
    </source>
</evidence>
<dbReference type="RefSeq" id="WP_093068535.1">
    <property type="nucleotide sequence ID" value="NZ_FNQP01000011.1"/>
</dbReference>
<proteinExistence type="predicted"/>
<dbReference type="EMBL" id="FNQP01000011">
    <property type="protein sequence ID" value="SEA67569.1"/>
    <property type="molecule type" value="Genomic_DNA"/>
</dbReference>
<name>A0A1H4D558_9GAMM</name>
<organism evidence="1 2">
    <name type="scientific">Thiothrix caldifontis</name>
    <dbReference type="NCBI Taxonomy" id="525918"/>
    <lineage>
        <taxon>Bacteria</taxon>
        <taxon>Pseudomonadati</taxon>
        <taxon>Pseudomonadota</taxon>
        <taxon>Gammaproteobacteria</taxon>
        <taxon>Thiotrichales</taxon>
        <taxon>Thiotrichaceae</taxon>
        <taxon>Thiothrix</taxon>
    </lineage>
</organism>
<reference evidence="1 2" key="1">
    <citation type="submission" date="2016-10" db="EMBL/GenBank/DDBJ databases">
        <authorList>
            <person name="de Groot N.N."/>
        </authorList>
    </citation>
    <scope>NUCLEOTIDE SEQUENCE [LARGE SCALE GENOMIC DNA]</scope>
    <source>
        <strain evidence="1 2">DSM 21228</strain>
    </source>
</reference>
<gene>
    <name evidence="1" type="ORF">SAMN05660964_02150</name>
</gene>
<dbReference type="OrthoDB" id="9554018at2"/>
<accession>A0A1H4D558</accession>
<keyword evidence="2" id="KW-1185">Reference proteome</keyword>
<sequence length="195" mass="22918">MREYLYPAHPCNDWFQIKVIEAWQTSGKPFFAFSFCKFTPHALIDNENNHNDQQPFWLYIYYSQRKTDEGIRDGWCDNKYLPLAKRVEYRLRVIAFKHGNNNPFATTDTHDSSPCDHGEETIWFQCDRIEKVKKSDSSRQLVNLDLHDFQHALDPQKSVGQAMITSIVPVCRRLPLIIRKSWQYTDEPASCSSQP</sequence>
<evidence type="ECO:0000313" key="2">
    <source>
        <dbReference type="Proteomes" id="UP000199397"/>
    </source>
</evidence>
<dbReference type="Proteomes" id="UP000199397">
    <property type="component" value="Unassembled WGS sequence"/>
</dbReference>
<dbReference type="AlphaFoldDB" id="A0A1H4D558"/>
<protein>
    <submittedName>
        <fullName evidence="1">Uncharacterized protein</fullName>
    </submittedName>
</protein>